<organism evidence="2">
    <name type="scientific">Anguilla anguilla</name>
    <name type="common">European freshwater eel</name>
    <name type="synonym">Muraena anguilla</name>
    <dbReference type="NCBI Taxonomy" id="7936"/>
    <lineage>
        <taxon>Eukaryota</taxon>
        <taxon>Metazoa</taxon>
        <taxon>Chordata</taxon>
        <taxon>Craniata</taxon>
        <taxon>Vertebrata</taxon>
        <taxon>Euteleostomi</taxon>
        <taxon>Actinopterygii</taxon>
        <taxon>Neopterygii</taxon>
        <taxon>Teleostei</taxon>
        <taxon>Anguilliformes</taxon>
        <taxon>Anguillidae</taxon>
        <taxon>Anguilla</taxon>
    </lineage>
</organism>
<protein>
    <submittedName>
        <fullName evidence="2">Uncharacterized protein</fullName>
    </submittedName>
</protein>
<evidence type="ECO:0000256" key="1">
    <source>
        <dbReference type="SAM" id="Phobius"/>
    </source>
</evidence>
<proteinExistence type="predicted"/>
<evidence type="ECO:0000313" key="2">
    <source>
        <dbReference type="EMBL" id="JAH32408.1"/>
    </source>
</evidence>
<keyword evidence="1" id="KW-0812">Transmembrane</keyword>
<sequence>MLHYHQNNIVLTIALTDHFFIILLYYTSSIY</sequence>
<name>A0A0E9RVV2_ANGAN</name>
<keyword evidence="1" id="KW-1133">Transmembrane helix</keyword>
<accession>A0A0E9RVV2</accession>
<dbReference type="EMBL" id="GBXM01076169">
    <property type="protein sequence ID" value="JAH32408.1"/>
    <property type="molecule type" value="Transcribed_RNA"/>
</dbReference>
<keyword evidence="1" id="KW-0472">Membrane</keyword>
<reference evidence="2" key="2">
    <citation type="journal article" date="2015" name="Fish Shellfish Immunol.">
        <title>Early steps in the European eel (Anguilla anguilla)-Vibrio vulnificus interaction in the gills: Role of the RtxA13 toxin.</title>
        <authorList>
            <person name="Callol A."/>
            <person name="Pajuelo D."/>
            <person name="Ebbesson L."/>
            <person name="Teles M."/>
            <person name="MacKenzie S."/>
            <person name="Amaro C."/>
        </authorList>
    </citation>
    <scope>NUCLEOTIDE SEQUENCE</scope>
</reference>
<feature type="transmembrane region" description="Helical" evidence="1">
    <location>
        <begin position="6"/>
        <end position="26"/>
    </location>
</feature>
<reference evidence="2" key="1">
    <citation type="submission" date="2014-11" db="EMBL/GenBank/DDBJ databases">
        <authorList>
            <person name="Amaro Gonzalez C."/>
        </authorList>
    </citation>
    <scope>NUCLEOTIDE SEQUENCE</scope>
</reference>
<dbReference type="AlphaFoldDB" id="A0A0E9RVV2"/>